<organism evidence="8 9">
    <name type="scientific">Janibacter cremeus</name>
    <dbReference type="NCBI Taxonomy" id="1285192"/>
    <lineage>
        <taxon>Bacteria</taxon>
        <taxon>Bacillati</taxon>
        <taxon>Actinomycetota</taxon>
        <taxon>Actinomycetes</taxon>
        <taxon>Micrococcales</taxon>
        <taxon>Intrasporangiaceae</taxon>
        <taxon>Janibacter</taxon>
    </lineage>
</organism>
<dbReference type="GO" id="GO:0016758">
    <property type="term" value="F:hexosyltransferase activity"/>
    <property type="evidence" value="ECO:0007669"/>
    <property type="project" value="TreeGrafter"/>
</dbReference>
<evidence type="ECO:0000256" key="1">
    <source>
        <dbReference type="ARBA" id="ARBA00004141"/>
    </source>
</evidence>
<dbReference type="Pfam" id="PF13641">
    <property type="entry name" value="Glyco_tranf_2_3"/>
    <property type="match status" value="1"/>
</dbReference>
<dbReference type="SUPFAM" id="SSF53448">
    <property type="entry name" value="Nucleotide-diphospho-sugar transferases"/>
    <property type="match status" value="1"/>
</dbReference>
<gene>
    <name evidence="8" type="ORF">BJY20_002061</name>
</gene>
<dbReference type="GO" id="GO:0005886">
    <property type="term" value="C:plasma membrane"/>
    <property type="evidence" value="ECO:0007669"/>
    <property type="project" value="TreeGrafter"/>
</dbReference>
<evidence type="ECO:0000256" key="4">
    <source>
        <dbReference type="ARBA" id="ARBA00022692"/>
    </source>
</evidence>
<evidence type="ECO:0000313" key="9">
    <source>
        <dbReference type="Proteomes" id="UP000554054"/>
    </source>
</evidence>
<evidence type="ECO:0000256" key="3">
    <source>
        <dbReference type="ARBA" id="ARBA00022679"/>
    </source>
</evidence>
<accession>A0A852VRV1</accession>
<evidence type="ECO:0000256" key="2">
    <source>
        <dbReference type="ARBA" id="ARBA00022676"/>
    </source>
</evidence>
<sequence>MTLPDWLWLYPGLPLGIQLVYLFALVLIIATVGDTVMLAVVAGRERRRELPEVPESDYLWVFLVPALNEQVTIADSVARLDEARATHKVILVIDDGSDDATPEILADLTSDGLTVLRRDLPDARRGKAAALNAAWRRVHQLLSEPAYHQWRPHEVLVVVVDADGRLSPDAPQCLARHFGDPHMGGVQSLVRIYNRRGWLTWAQDVEFAVFGRLYQSGRSWWGTANMGGNGQANRLAALDTVVEGDGPWRHRLTEDQDVGVRLLGSGWKGAQDLEATVSQQGLSSLRRLYRQRTRWSQGAWESISLLRGLQQVDCRRLARVDIWFYLMTPVVQMVVGMGFAAAVLLAVISDLPLWGTSWQIAVFFLSLSFLSGVIGLLGRARGLAAKLLAVVLLVPYTIYSWLIFPVVVRALIRTLMGRSSWAKTAREPLEAGLHAEVEPDP</sequence>
<evidence type="ECO:0000256" key="7">
    <source>
        <dbReference type="SAM" id="Phobius"/>
    </source>
</evidence>
<feature type="transmembrane region" description="Helical" evidence="7">
    <location>
        <begin position="322"/>
        <end position="348"/>
    </location>
</feature>
<evidence type="ECO:0000256" key="5">
    <source>
        <dbReference type="ARBA" id="ARBA00022989"/>
    </source>
</evidence>
<dbReference type="RefSeq" id="WP_185991451.1">
    <property type="nucleotide sequence ID" value="NZ_JACCAE010000001.1"/>
</dbReference>
<feature type="transmembrane region" description="Helical" evidence="7">
    <location>
        <begin position="20"/>
        <end position="42"/>
    </location>
</feature>
<keyword evidence="9" id="KW-1185">Reference proteome</keyword>
<feature type="transmembrane region" description="Helical" evidence="7">
    <location>
        <begin position="360"/>
        <end position="380"/>
    </location>
</feature>
<dbReference type="Gene3D" id="3.90.550.10">
    <property type="entry name" value="Spore Coat Polysaccharide Biosynthesis Protein SpsA, Chain A"/>
    <property type="match status" value="1"/>
</dbReference>
<protein>
    <submittedName>
        <fullName evidence="8">Cellulose synthase/poly-beta-1,6-N-acetylglucosamine synthase-like glycosyltransferase</fullName>
    </submittedName>
</protein>
<feature type="transmembrane region" description="Helical" evidence="7">
    <location>
        <begin position="387"/>
        <end position="412"/>
    </location>
</feature>
<dbReference type="Proteomes" id="UP000554054">
    <property type="component" value="Unassembled WGS sequence"/>
</dbReference>
<evidence type="ECO:0000256" key="6">
    <source>
        <dbReference type="ARBA" id="ARBA00023136"/>
    </source>
</evidence>
<keyword evidence="2" id="KW-0328">Glycosyltransferase</keyword>
<dbReference type="PANTHER" id="PTHR43867:SF2">
    <property type="entry name" value="CELLULOSE SYNTHASE CATALYTIC SUBUNIT A [UDP-FORMING]"/>
    <property type="match status" value="1"/>
</dbReference>
<keyword evidence="5 7" id="KW-1133">Transmembrane helix</keyword>
<dbReference type="EMBL" id="JACCAE010000001">
    <property type="protein sequence ID" value="NYF98669.1"/>
    <property type="molecule type" value="Genomic_DNA"/>
</dbReference>
<proteinExistence type="predicted"/>
<keyword evidence="4 7" id="KW-0812">Transmembrane</keyword>
<comment type="subcellular location">
    <subcellularLocation>
        <location evidence="1">Membrane</location>
        <topology evidence="1">Multi-pass membrane protein</topology>
    </subcellularLocation>
</comment>
<reference evidence="8 9" key="1">
    <citation type="submission" date="2020-07" db="EMBL/GenBank/DDBJ databases">
        <title>Sequencing the genomes of 1000 actinobacteria strains.</title>
        <authorList>
            <person name="Klenk H.-P."/>
        </authorList>
    </citation>
    <scope>NUCLEOTIDE SEQUENCE [LARGE SCALE GENOMIC DNA]</scope>
    <source>
        <strain evidence="8 9">DSM 26154</strain>
    </source>
</reference>
<dbReference type="AlphaFoldDB" id="A0A852VRV1"/>
<keyword evidence="3 8" id="KW-0808">Transferase</keyword>
<comment type="caution">
    <text evidence="8">The sequence shown here is derived from an EMBL/GenBank/DDBJ whole genome shotgun (WGS) entry which is preliminary data.</text>
</comment>
<evidence type="ECO:0000313" key="8">
    <source>
        <dbReference type="EMBL" id="NYF98669.1"/>
    </source>
</evidence>
<dbReference type="InterPro" id="IPR050321">
    <property type="entry name" value="Glycosyltr_2/OpgH_subfam"/>
</dbReference>
<keyword evidence="6 7" id="KW-0472">Membrane</keyword>
<name>A0A852VRV1_9MICO</name>
<dbReference type="PANTHER" id="PTHR43867">
    <property type="entry name" value="CELLULOSE SYNTHASE CATALYTIC SUBUNIT A [UDP-FORMING]"/>
    <property type="match status" value="1"/>
</dbReference>
<dbReference type="InterPro" id="IPR029044">
    <property type="entry name" value="Nucleotide-diphossugar_trans"/>
</dbReference>